<dbReference type="PANTHER" id="PTHR37023:SF1">
    <property type="entry name" value="ISSOD25 TRANSPOSASE TNPA_ISSOD25"/>
    <property type="match status" value="1"/>
</dbReference>
<gene>
    <name evidence="3" type="ORF">MNBD_GAMMA15-1002</name>
</gene>
<feature type="domain" description="Transposase zinc-binding" evidence="2">
    <location>
        <begin position="7"/>
        <end position="98"/>
    </location>
</feature>
<evidence type="ECO:0000313" key="3">
    <source>
        <dbReference type="EMBL" id="VAW78732.1"/>
    </source>
</evidence>
<dbReference type="EMBL" id="UOFN01000100">
    <property type="protein sequence ID" value="VAW78732.1"/>
    <property type="molecule type" value="Genomic_DNA"/>
</dbReference>
<accession>A0A3B0YTW1</accession>
<dbReference type="InterPro" id="IPR007069">
    <property type="entry name" value="Transposase_32"/>
</dbReference>
<protein>
    <submittedName>
        <fullName evidence="3">Transposase</fullName>
    </submittedName>
</protein>
<evidence type="ECO:0000259" key="2">
    <source>
        <dbReference type="Pfam" id="PF14319"/>
    </source>
</evidence>
<feature type="domain" description="Transposase IS801/IS1294" evidence="1">
    <location>
        <begin position="140"/>
        <end position="311"/>
    </location>
</feature>
<dbReference type="GO" id="GO:0003677">
    <property type="term" value="F:DNA binding"/>
    <property type="evidence" value="ECO:0007669"/>
    <property type="project" value="InterPro"/>
</dbReference>
<dbReference type="Pfam" id="PF14319">
    <property type="entry name" value="Zn_Tnp_IS91"/>
    <property type="match status" value="1"/>
</dbReference>
<dbReference type="GO" id="GO:0004803">
    <property type="term" value="F:transposase activity"/>
    <property type="evidence" value="ECO:0007669"/>
    <property type="project" value="InterPro"/>
</dbReference>
<dbReference type="Pfam" id="PF04986">
    <property type="entry name" value="Y2_Tnp"/>
    <property type="match status" value="1"/>
</dbReference>
<dbReference type="AlphaFoldDB" id="A0A3B0YTW1"/>
<name>A0A3B0YTW1_9ZZZZ</name>
<reference evidence="3" key="1">
    <citation type="submission" date="2018-06" db="EMBL/GenBank/DDBJ databases">
        <authorList>
            <person name="Zhirakovskaya E."/>
        </authorList>
    </citation>
    <scope>NUCLEOTIDE SEQUENCE</scope>
</reference>
<dbReference type="PANTHER" id="PTHR37023">
    <property type="entry name" value="TRANSPOSASE"/>
    <property type="match status" value="1"/>
</dbReference>
<proteinExistence type="predicted"/>
<sequence>MMRLSSIIKTFESEFLDQYQGQILPSHRKALAAMKVCRTPQSPRLRAGCTACDHHITVPHSCGHRNCPHCQHFESQRWLERQLQKRVPAEYFLLTFTLPAEFRGLAWRHQRQLYALMIQCVWETVRTFSQNDKQLRGIPGAIAVLHTHSRRLDYHPHVHLVMPAATMDAVKRLWRTKRQKARKNKNGKPYLFNHKALATVFRAKLLDAITNEGLALPASYPQTWVVDCKSVGTGEKALVYLGRYLYRGVIREKDIVSCKAGKVTFRYQDSTTKQWVLRTVSGATFLWLVVRHVLPKGFRRARNFGFLHPNSKRLIRLLQLLVGLDPTRALALIKKRPALRCPCCGAKMKIIETRLPPRFVFSTPGAT</sequence>
<organism evidence="3">
    <name type="scientific">hydrothermal vent metagenome</name>
    <dbReference type="NCBI Taxonomy" id="652676"/>
    <lineage>
        <taxon>unclassified sequences</taxon>
        <taxon>metagenomes</taxon>
        <taxon>ecological metagenomes</taxon>
    </lineage>
</organism>
<dbReference type="GO" id="GO:0006313">
    <property type="term" value="P:DNA transposition"/>
    <property type="evidence" value="ECO:0007669"/>
    <property type="project" value="InterPro"/>
</dbReference>
<evidence type="ECO:0000259" key="1">
    <source>
        <dbReference type="Pfam" id="PF04986"/>
    </source>
</evidence>
<dbReference type="InterPro" id="IPR026889">
    <property type="entry name" value="Zn_Tnp"/>
</dbReference>